<proteinExistence type="inferred from homology"/>
<keyword evidence="6" id="KW-0276">Fatty acid metabolism</keyword>
<accession>A0A561UC01</accession>
<comment type="cofactor">
    <cofactor evidence="1">
        <name>Fe(2+)</name>
        <dbReference type="ChEBI" id="CHEBI:29033"/>
    </cofactor>
</comment>
<dbReference type="InterPro" id="IPR009078">
    <property type="entry name" value="Ferritin-like_SF"/>
</dbReference>
<comment type="similarity">
    <text evidence="2">Belongs to the fatty acid desaturase type 2 family.</text>
</comment>
<dbReference type="EMBL" id="VIWT01000001">
    <property type="protein sequence ID" value="TWF96885.1"/>
    <property type="molecule type" value="Genomic_DNA"/>
</dbReference>
<evidence type="ECO:0000256" key="2">
    <source>
        <dbReference type="ARBA" id="ARBA00008749"/>
    </source>
</evidence>
<dbReference type="Gene3D" id="1.10.620.20">
    <property type="entry name" value="Ribonucleotide Reductase, subunit A"/>
    <property type="match status" value="1"/>
</dbReference>
<reference evidence="11 12" key="1">
    <citation type="submission" date="2019-06" db="EMBL/GenBank/DDBJ databases">
        <title>Sequencing the genomes of 1000 actinobacteria strains.</title>
        <authorList>
            <person name="Klenk H.-P."/>
        </authorList>
    </citation>
    <scope>NUCLEOTIDE SEQUENCE [LARGE SCALE GENOMIC DNA]</scope>
    <source>
        <strain evidence="11 12">DSM 44826</strain>
    </source>
</reference>
<dbReference type="Proteomes" id="UP000317940">
    <property type="component" value="Unassembled WGS sequence"/>
</dbReference>
<comment type="caution">
    <text evidence="11">The sequence shown here is derived from an EMBL/GenBank/DDBJ whole genome shotgun (WGS) entry which is preliminary data.</text>
</comment>
<dbReference type="GO" id="GO:0045300">
    <property type="term" value="F:stearoyl-[ACP] desaturase activity"/>
    <property type="evidence" value="ECO:0007669"/>
    <property type="project" value="InterPro"/>
</dbReference>
<keyword evidence="12" id="KW-1185">Reference proteome</keyword>
<dbReference type="InterPro" id="IPR012348">
    <property type="entry name" value="RNR-like"/>
</dbReference>
<dbReference type="GO" id="GO:0006633">
    <property type="term" value="P:fatty acid biosynthetic process"/>
    <property type="evidence" value="ECO:0007669"/>
    <property type="project" value="UniProtKB-KW"/>
</dbReference>
<dbReference type="PANTHER" id="PTHR31155">
    <property type="entry name" value="ACYL- ACYL-CARRIER-PROTEIN DESATURASE-RELATED"/>
    <property type="match status" value="1"/>
</dbReference>
<evidence type="ECO:0000313" key="11">
    <source>
        <dbReference type="EMBL" id="TWF96885.1"/>
    </source>
</evidence>
<evidence type="ECO:0000256" key="4">
    <source>
        <dbReference type="ARBA" id="ARBA00022516"/>
    </source>
</evidence>
<evidence type="ECO:0000256" key="5">
    <source>
        <dbReference type="ARBA" id="ARBA00022723"/>
    </source>
</evidence>
<dbReference type="RefSeq" id="WP_145903180.1">
    <property type="nucleotide sequence ID" value="NZ_BAAAMZ010000042.1"/>
</dbReference>
<gene>
    <name evidence="11" type="ORF">FHX73_11659</name>
</gene>
<evidence type="ECO:0000256" key="8">
    <source>
        <dbReference type="ARBA" id="ARBA00023004"/>
    </source>
</evidence>
<keyword evidence="10" id="KW-0275">Fatty acid biosynthesis</keyword>
<keyword evidence="4" id="KW-0444">Lipid biosynthesis</keyword>
<organism evidence="11 12">
    <name type="scientific">Kitasatospora viridis</name>
    <dbReference type="NCBI Taxonomy" id="281105"/>
    <lineage>
        <taxon>Bacteria</taxon>
        <taxon>Bacillati</taxon>
        <taxon>Actinomycetota</taxon>
        <taxon>Actinomycetes</taxon>
        <taxon>Kitasatosporales</taxon>
        <taxon>Streptomycetaceae</taxon>
        <taxon>Kitasatospora</taxon>
    </lineage>
</organism>
<dbReference type="Pfam" id="PF03405">
    <property type="entry name" value="FA_desaturase_2"/>
    <property type="match status" value="1"/>
</dbReference>
<protein>
    <submittedName>
        <fullName evidence="11">Acyl-[acyl-carrier-protein] desaturase</fullName>
    </submittedName>
</protein>
<dbReference type="PANTHER" id="PTHR31155:SF9">
    <property type="entry name" value="STEAROYL-[ACYL-CARRIER-PROTEIN] 9-DESATURASE 7, CHLOROPLASTIC"/>
    <property type="match status" value="1"/>
</dbReference>
<dbReference type="OrthoDB" id="3606832at2"/>
<evidence type="ECO:0000256" key="1">
    <source>
        <dbReference type="ARBA" id="ARBA00001954"/>
    </source>
</evidence>
<keyword evidence="7" id="KW-0560">Oxidoreductase</keyword>
<dbReference type="AlphaFoldDB" id="A0A561UC01"/>
<evidence type="ECO:0000256" key="7">
    <source>
        <dbReference type="ARBA" id="ARBA00023002"/>
    </source>
</evidence>
<evidence type="ECO:0000256" key="3">
    <source>
        <dbReference type="ARBA" id="ARBA00011738"/>
    </source>
</evidence>
<keyword evidence="9" id="KW-0443">Lipid metabolism</keyword>
<dbReference type="GO" id="GO:0046872">
    <property type="term" value="F:metal ion binding"/>
    <property type="evidence" value="ECO:0007669"/>
    <property type="project" value="UniProtKB-KW"/>
</dbReference>
<evidence type="ECO:0000256" key="9">
    <source>
        <dbReference type="ARBA" id="ARBA00023098"/>
    </source>
</evidence>
<evidence type="ECO:0000313" key="12">
    <source>
        <dbReference type="Proteomes" id="UP000317940"/>
    </source>
</evidence>
<dbReference type="SUPFAM" id="SSF47240">
    <property type="entry name" value="Ferritin-like"/>
    <property type="match status" value="1"/>
</dbReference>
<evidence type="ECO:0000256" key="10">
    <source>
        <dbReference type="ARBA" id="ARBA00023160"/>
    </source>
</evidence>
<dbReference type="InterPro" id="IPR005067">
    <property type="entry name" value="Fatty_acid_desaturase-2"/>
</dbReference>
<name>A0A561UC01_9ACTN</name>
<keyword evidence="8" id="KW-0408">Iron</keyword>
<keyword evidence="5" id="KW-0479">Metal-binding</keyword>
<evidence type="ECO:0000256" key="6">
    <source>
        <dbReference type="ARBA" id="ARBA00022832"/>
    </source>
</evidence>
<sequence>MNRALRESFHREYLTFFEQAERTRRWNPFTDVPWDELADSAPDEQLAQCAETFCGVEMFLPDYLKAHLDTVDRNYGQAWFAANWGYEESKHSLVLREYLHRSGQRTEQQLFDYEETVLSRSWTRPYEDGRQMVVYGAIQELTTFVIYRKQRRLATERGARVLGEVYRLIGRDEMAHSRFYQRLLSLHLDADRDGTLRDLAHVLRTFRMPAEDVLPDYDARIAVMRTAGVDAGVFLREVVLPMLGALGLSRHDLPGPPERAAVDTVLRQRSATA</sequence>
<comment type="subunit">
    <text evidence="3">Homodimer.</text>
</comment>